<sequence length="75" mass="8284">MSPGGKEMSPSGEEMSPGGEEMEEMSPGREEMSPGGEEKYWPTSSKSKVLWTTITLMTRPAIDGSNTEVIRNWFV</sequence>
<evidence type="ECO:0000256" key="1">
    <source>
        <dbReference type="SAM" id="MobiDB-lite"/>
    </source>
</evidence>
<keyword evidence="3" id="KW-1185">Reference proteome</keyword>
<name>A0A9Q1CJE8_HOLLE</name>
<feature type="compositionally biased region" description="Basic and acidic residues" evidence="1">
    <location>
        <begin position="26"/>
        <end position="40"/>
    </location>
</feature>
<protein>
    <submittedName>
        <fullName evidence="2">Uncharacterized protein</fullName>
    </submittedName>
</protein>
<organism evidence="2 3">
    <name type="scientific">Holothuria leucospilota</name>
    <name type="common">Black long sea cucumber</name>
    <name type="synonym">Mertensiothuria leucospilota</name>
    <dbReference type="NCBI Taxonomy" id="206669"/>
    <lineage>
        <taxon>Eukaryota</taxon>
        <taxon>Metazoa</taxon>
        <taxon>Echinodermata</taxon>
        <taxon>Eleutherozoa</taxon>
        <taxon>Echinozoa</taxon>
        <taxon>Holothuroidea</taxon>
        <taxon>Aspidochirotacea</taxon>
        <taxon>Aspidochirotida</taxon>
        <taxon>Holothuriidae</taxon>
        <taxon>Holothuria</taxon>
    </lineage>
</organism>
<comment type="caution">
    <text evidence="2">The sequence shown here is derived from an EMBL/GenBank/DDBJ whole genome shotgun (WGS) entry which is preliminary data.</text>
</comment>
<feature type="compositionally biased region" description="Low complexity" evidence="1">
    <location>
        <begin position="1"/>
        <end position="19"/>
    </location>
</feature>
<gene>
    <name evidence="2" type="ORF">HOLleu_09164</name>
</gene>
<reference evidence="2" key="1">
    <citation type="submission" date="2021-10" db="EMBL/GenBank/DDBJ databases">
        <title>Tropical sea cucumber genome reveals ecological adaptation and Cuvierian tubules defense mechanism.</title>
        <authorList>
            <person name="Chen T."/>
        </authorList>
    </citation>
    <scope>NUCLEOTIDE SEQUENCE</scope>
    <source>
        <strain evidence="2">Nanhai2018</strain>
        <tissue evidence="2">Muscle</tissue>
    </source>
</reference>
<dbReference type="Proteomes" id="UP001152320">
    <property type="component" value="Chromosome 3"/>
</dbReference>
<accession>A0A9Q1CJE8</accession>
<evidence type="ECO:0000313" key="3">
    <source>
        <dbReference type="Proteomes" id="UP001152320"/>
    </source>
</evidence>
<feature type="region of interest" description="Disordered" evidence="1">
    <location>
        <begin position="1"/>
        <end position="44"/>
    </location>
</feature>
<dbReference type="EMBL" id="JAIZAY010000003">
    <property type="protein sequence ID" value="KAJ8046015.1"/>
    <property type="molecule type" value="Genomic_DNA"/>
</dbReference>
<proteinExistence type="predicted"/>
<dbReference type="AlphaFoldDB" id="A0A9Q1CJE8"/>
<evidence type="ECO:0000313" key="2">
    <source>
        <dbReference type="EMBL" id="KAJ8046015.1"/>
    </source>
</evidence>